<accession>A0A0M7BA71</accession>
<dbReference type="OrthoDB" id="7707524at2"/>
<evidence type="ECO:0000313" key="2">
    <source>
        <dbReference type="EMBL" id="CUH39281.1"/>
    </source>
</evidence>
<proteinExistence type="predicted"/>
<gene>
    <name evidence="2" type="ORF">JSE7799_02005</name>
</gene>
<protein>
    <recommendedName>
        <fullName evidence="4">Tat pathway signal sequence domain protein</fullName>
    </recommendedName>
</protein>
<reference evidence="2 3" key="1">
    <citation type="submission" date="2015-09" db="EMBL/GenBank/DDBJ databases">
        <authorList>
            <person name="Jackson K.R."/>
            <person name="Lunt B.L."/>
            <person name="Fisher J.N.B."/>
            <person name="Gardner A.V."/>
            <person name="Bailey M.E."/>
            <person name="Deus L.M."/>
            <person name="Earl A.S."/>
            <person name="Gibby P.D."/>
            <person name="Hartmann K.A."/>
            <person name="Liu J.E."/>
            <person name="Manci A.M."/>
            <person name="Nielsen D.A."/>
            <person name="Solomon M.B."/>
            <person name="Breakwell D.P."/>
            <person name="Burnett S.H."/>
            <person name="Grose J.H."/>
        </authorList>
    </citation>
    <scope>NUCLEOTIDE SEQUENCE [LARGE SCALE GENOMIC DNA]</scope>
    <source>
        <strain evidence="2 3">CECT 7799</strain>
    </source>
</reference>
<sequence>MRRAAAFLALFTATSPAFAQDAGPLTVELNAAVEGSDGCTLSFLITNGGEADIGKAVFETVLFDTEGQVERLTLFDFGELPAGRPRVRQFTLSDTTCSGLSRLLVNGVTTCEAPIEGACTEGLRLTSRTDIEIIG</sequence>
<feature type="signal peptide" evidence="1">
    <location>
        <begin position="1"/>
        <end position="19"/>
    </location>
</feature>
<dbReference type="STRING" id="313367.JSE7799_02005"/>
<feature type="chain" id="PRO_5005809926" description="Tat pathway signal sequence domain protein" evidence="1">
    <location>
        <begin position="20"/>
        <end position="135"/>
    </location>
</feature>
<dbReference type="RefSeq" id="WP_055663497.1">
    <property type="nucleotide sequence ID" value="NZ_CYPR01000127.1"/>
</dbReference>
<keyword evidence="1" id="KW-0732">Signal</keyword>
<keyword evidence="3" id="KW-1185">Reference proteome</keyword>
<evidence type="ECO:0000313" key="3">
    <source>
        <dbReference type="Proteomes" id="UP000049455"/>
    </source>
</evidence>
<organism evidence="2 3">
    <name type="scientific">Jannaschia seosinensis</name>
    <dbReference type="NCBI Taxonomy" id="313367"/>
    <lineage>
        <taxon>Bacteria</taxon>
        <taxon>Pseudomonadati</taxon>
        <taxon>Pseudomonadota</taxon>
        <taxon>Alphaproteobacteria</taxon>
        <taxon>Rhodobacterales</taxon>
        <taxon>Roseobacteraceae</taxon>
        <taxon>Jannaschia</taxon>
    </lineage>
</organism>
<dbReference type="EMBL" id="CYPR01000127">
    <property type="protein sequence ID" value="CUH39281.1"/>
    <property type="molecule type" value="Genomic_DNA"/>
</dbReference>
<evidence type="ECO:0000256" key="1">
    <source>
        <dbReference type="SAM" id="SignalP"/>
    </source>
</evidence>
<dbReference type="AlphaFoldDB" id="A0A0M7BA71"/>
<name>A0A0M7BA71_9RHOB</name>
<dbReference type="Proteomes" id="UP000049455">
    <property type="component" value="Unassembled WGS sequence"/>
</dbReference>
<evidence type="ECO:0008006" key="4">
    <source>
        <dbReference type="Google" id="ProtNLM"/>
    </source>
</evidence>